<feature type="transmembrane region" description="Helical" evidence="6">
    <location>
        <begin position="175"/>
        <end position="193"/>
    </location>
</feature>
<feature type="transmembrane region" description="Helical" evidence="6">
    <location>
        <begin position="309"/>
        <end position="333"/>
    </location>
</feature>
<gene>
    <name evidence="8" type="ORF">GH754_11620</name>
</gene>
<evidence type="ECO:0000313" key="9">
    <source>
        <dbReference type="Proteomes" id="UP000480185"/>
    </source>
</evidence>
<dbReference type="Proteomes" id="UP000480185">
    <property type="component" value="Unassembled WGS sequence"/>
</dbReference>
<evidence type="ECO:0000256" key="4">
    <source>
        <dbReference type="ARBA" id="ARBA00022989"/>
    </source>
</evidence>
<dbReference type="PANTHER" id="PTHR23523:SF2">
    <property type="entry name" value="2-NITROIMIDAZOLE TRANSPORTER"/>
    <property type="match status" value="1"/>
</dbReference>
<dbReference type="PANTHER" id="PTHR23523">
    <property type="match status" value="1"/>
</dbReference>
<dbReference type="AlphaFoldDB" id="A0A6G1X827"/>
<feature type="transmembrane region" description="Helical" evidence="6">
    <location>
        <begin position="375"/>
        <end position="397"/>
    </location>
</feature>
<keyword evidence="3 6" id="KW-0812">Transmembrane</keyword>
<evidence type="ECO:0000256" key="1">
    <source>
        <dbReference type="ARBA" id="ARBA00004651"/>
    </source>
</evidence>
<protein>
    <submittedName>
        <fullName evidence="8">MFS transporter</fullName>
    </submittedName>
</protein>
<name>A0A6G1X827_9BACI</name>
<dbReference type="EMBL" id="WJNH01000007">
    <property type="protein sequence ID" value="MRG86958.1"/>
    <property type="molecule type" value="Genomic_DNA"/>
</dbReference>
<dbReference type="Pfam" id="PF07690">
    <property type="entry name" value="MFS_1"/>
    <property type="match status" value="1"/>
</dbReference>
<reference evidence="8 9" key="1">
    <citation type="submission" date="2019-11" db="EMBL/GenBank/DDBJ databases">
        <authorList>
            <person name="Li J."/>
        </authorList>
    </citation>
    <scope>NUCLEOTIDE SEQUENCE [LARGE SCALE GENOMIC DNA]</scope>
    <source>
        <strain evidence="8 9">J4</strain>
    </source>
</reference>
<dbReference type="SUPFAM" id="SSF103473">
    <property type="entry name" value="MFS general substrate transporter"/>
    <property type="match status" value="1"/>
</dbReference>
<keyword evidence="9" id="KW-1185">Reference proteome</keyword>
<evidence type="ECO:0000313" key="8">
    <source>
        <dbReference type="EMBL" id="MRG86958.1"/>
    </source>
</evidence>
<organism evidence="8 9">
    <name type="scientific">Salinibacillus xinjiangensis</name>
    <dbReference type="NCBI Taxonomy" id="1229268"/>
    <lineage>
        <taxon>Bacteria</taxon>
        <taxon>Bacillati</taxon>
        <taxon>Bacillota</taxon>
        <taxon>Bacilli</taxon>
        <taxon>Bacillales</taxon>
        <taxon>Bacillaceae</taxon>
        <taxon>Salinibacillus</taxon>
    </lineage>
</organism>
<feature type="transmembrane region" description="Helical" evidence="6">
    <location>
        <begin position="12"/>
        <end position="30"/>
    </location>
</feature>
<evidence type="ECO:0000256" key="6">
    <source>
        <dbReference type="SAM" id="Phobius"/>
    </source>
</evidence>
<dbReference type="InterPro" id="IPR036259">
    <property type="entry name" value="MFS_trans_sf"/>
</dbReference>
<feature type="transmembrane region" description="Helical" evidence="6">
    <location>
        <begin position="285"/>
        <end position="303"/>
    </location>
</feature>
<dbReference type="PROSITE" id="PS50850">
    <property type="entry name" value="MFS"/>
    <property type="match status" value="1"/>
</dbReference>
<comment type="subcellular location">
    <subcellularLocation>
        <location evidence="1">Cell membrane</location>
        <topology evidence="1">Multi-pass membrane protein</topology>
    </subcellularLocation>
</comment>
<dbReference type="GO" id="GO:0022857">
    <property type="term" value="F:transmembrane transporter activity"/>
    <property type="evidence" value="ECO:0007669"/>
    <property type="project" value="InterPro"/>
</dbReference>
<dbReference type="OrthoDB" id="9797740at2"/>
<dbReference type="InterPro" id="IPR020846">
    <property type="entry name" value="MFS_dom"/>
</dbReference>
<dbReference type="RefSeq" id="WP_153729081.1">
    <property type="nucleotide sequence ID" value="NZ_WJNH01000007.1"/>
</dbReference>
<feature type="transmembrane region" description="Helical" evidence="6">
    <location>
        <begin position="151"/>
        <end position="169"/>
    </location>
</feature>
<evidence type="ECO:0000256" key="5">
    <source>
        <dbReference type="ARBA" id="ARBA00023136"/>
    </source>
</evidence>
<feature type="transmembrane region" description="Helical" evidence="6">
    <location>
        <begin position="84"/>
        <end position="102"/>
    </location>
</feature>
<evidence type="ECO:0000256" key="2">
    <source>
        <dbReference type="ARBA" id="ARBA00022448"/>
    </source>
</evidence>
<feature type="transmembrane region" description="Helical" evidence="6">
    <location>
        <begin position="108"/>
        <end position="130"/>
    </location>
</feature>
<dbReference type="Gene3D" id="1.20.1250.20">
    <property type="entry name" value="MFS general substrate transporter like domains"/>
    <property type="match status" value="2"/>
</dbReference>
<keyword evidence="5 6" id="KW-0472">Membrane</keyword>
<evidence type="ECO:0000256" key="3">
    <source>
        <dbReference type="ARBA" id="ARBA00022692"/>
    </source>
</evidence>
<keyword evidence="2" id="KW-0813">Transport</keyword>
<dbReference type="InterPro" id="IPR011701">
    <property type="entry name" value="MFS"/>
</dbReference>
<sequence length="403" mass="43233">MKSTSITQTQPVTTRNALLVFGIILVSFNLRPAITAVGPLIGSIRQDLGISNGIAGFLTTLPLLSFAVFSFLAPRLGIRYGQKMMILAGLIALLMGILVRSIGMVPTVFIGTMLVGVGIAIMNVLLPSIIKTHYPEKIGLMTGTYTASMNVFAALGSGISIPLAVHLGLGWEKSLLFWAFVSVLAMVVWGPQIRKSSEQKRNYQPKLDLSEPSIWRSAIAWQVTVFMGLQSFLFYCTIAWLPEILNGSGLDISTAGWMVSIMQLAGIPMAFFTPILADRFRNQKVIVILIGIVYFTGVAILFVDGGNFVFVTLSVLLIGLGQGASISLSLVLLSLRASSSEQAAQLSGMAQSVGYLLAAIGPTLVGGLFDWTHSWTIPLLLFMAIVIIMVGVGLGAGRDRSLY</sequence>
<feature type="domain" description="Major facilitator superfamily (MFS) profile" evidence="7">
    <location>
        <begin position="15"/>
        <end position="401"/>
    </location>
</feature>
<proteinExistence type="predicted"/>
<dbReference type="InterPro" id="IPR052524">
    <property type="entry name" value="MFS_Cyanate_Porter"/>
</dbReference>
<dbReference type="GO" id="GO:0005886">
    <property type="term" value="C:plasma membrane"/>
    <property type="evidence" value="ECO:0007669"/>
    <property type="project" value="UniProtKB-SubCell"/>
</dbReference>
<feature type="transmembrane region" description="Helical" evidence="6">
    <location>
        <begin position="255"/>
        <end position="273"/>
    </location>
</feature>
<dbReference type="CDD" id="cd17339">
    <property type="entry name" value="MFS_NIMT_CynX_like"/>
    <property type="match status" value="1"/>
</dbReference>
<accession>A0A6G1X827</accession>
<feature type="transmembrane region" description="Helical" evidence="6">
    <location>
        <begin position="50"/>
        <end position="72"/>
    </location>
</feature>
<comment type="caution">
    <text evidence="8">The sequence shown here is derived from an EMBL/GenBank/DDBJ whole genome shotgun (WGS) entry which is preliminary data.</text>
</comment>
<feature type="transmembrane region" description="Helical" evidence="6">
    <location>
        <begin position="353"/>
        <end position="369"/>
    </location>
</feature>
<feature type="transmembrane region" description="Helical" evidence="6">
    <location>
        <begin position="214"/>
        <end position="235"/>
    </location>
</feature>
<evidence type="ECO:0000259" key="7">
    <source>
        <dbReference type="PROSITE" id="PS50850"/>
    </source>
</evidence>
<keyword evidence="4 6" id="KW-1133">Transmembrane helix</keyword>